<protein>
    <submittedName>
        <fullName evidence="2">Ribosomal protein s6 glutaminyl transferase</fullName>
    </submittedName>
</protein>
<dbReference type="Gene3D" id="3.30.470.20">
    <property type="entry name" value="ATP-grasp fold, B domain"/>
    <property type="match status" value="1"/>
</dbReference>
<dbReference type="GO" id="GO:0046872">
    <property type="term" value="F:metal ion binding"/>
    <property type="evidence" value="ECO:0007669"/>
    <property type="project" value="InterPro"/>
</dbReference>
<gene>
    <name evidence="2" type="ORF">ASZ90_015117</name>
</gene>
<dbReference type="EMBL" id="LNQE01001573">
    <property type="protein sequence ID" value="KUG15228.1"/>
    <property type="molecule type" value="Genomic_DNA"/>
</dbReference>
<evidence type="ECO:0000313" key="2">
    <source>
        <dbReference type="EMBL" id="KUG15228.1"/>
    </source>
</evidence>
<dbReference type="PROSITE" id="PS50975">
    <property type="entry name" value="ATP_GRASP"/>
    <property type="match status" value="1"/>
</dbReference>
<dbReference type="GO" id="GO:0005524">
    <property type="term" value="F:ATP binding"/>
    <property type="evidence" value="ECO:0007669"/>
    <property type="project" value="InterPro"/>
</dbReference>
<dbReference type="GO" id="GO:0016740">
    <property type="term" value="F:transferase activity"/>
    <property type="evidence" value="ECO:0007669"/>
    <property type="project" value="UniProtKB-KW"/>
</dbReference>
<organism evidence="2">
    <name type="scientific">hydrocarbon metagenome</name>
    <dbReference type="NCBI Taxonomy" id="938273"/>
    <lineage>
        <taxon>unclassified sequences</taxon>
        <taxon>metagenomes</taxon>
        <taxon>ecological metagenomes</taxon>
    </lineage>
</organism>
<comment type="caution">
    <text evidence="2">The sequence shown here is derived from an EMBL/GenBank/DDBJ whole genome shotgun (WGS) entry which is preliminary data.</text>
</comment>
<dbReference type="InterPro" id="IPR013651">
    <property type="entry name" value="ATP-grasp_RimK-type"/>
</dbReference>
<dbReference type="SUPFAM" id="SSF56059">
    <property type="entry name" value="Glutathione synthetase ATP-binding domain-like"/>
    <property type="match status" value="1"/>
</dbReference>
<dbReference type="PANTHER" id="PTHR21621">
    <property type="entry name" value="RIBOSOMAL PROTEIN S6 MODIFICATION PROTEIN"/>
    <property type="match status" value="1"/>
</dbReference>
<dbReference type="GO" id="GO:0005737">
    <property type="term" value="C:cytoplasm"/>
    <property type="evidence" value="ECO:0007669"/>
    <property type="project" value="TreeGrafter"/>
</dbReference>
<dbReference type="InterPro" id="IPR011761">
    <property type="entry name" value="ATP-grasp"/>
</dbReference>
<dbReference type="GO" id="GO:0018169">
    <property type="term" value="F:ribosomal S6-glutamic acid ligase activity"/>
    <property type="evidence" value="ECO:0007669"/>
    <property type="project" value="TreeGrafter"/>
</dbReference>
<reference evidence="2" key="1">
    <citation type="journal article" date="2015" name="Proc. Natl. Acad. Sci. U.S.A.">
        <title>Networks of energetic and metabolic interactions define dynamics in microbial communities.</title>
        <authorList>
            <person name="Embree M."/>
            <person name="Liu J.K."/>
            <person name="Al-Bassam M.M."/>
            <person name="Zengler K."/>
        </authorList>
    </citation>
    <scope>NUCLEOTIDE SEQUENCE</scope>
</reference>
<keyword evidence="2" id="KW-0808">Transferase</keyword>
<dbReference type="PANTHER" id="PTHR21621:SF0">
    <property type="entry name" value="BETA-CITRYLGLUTAMATE SYNTHASE B-RELATED"/>
    <property type="match status" value="1"/>
</dbReference>
<feature type="domain" description="ATP-grasp" evidence="1">
    <location>
        <begin position="96"/>
        <end position="288"/>
    </location>
</feature>
<dbReference type="Gene3D" id="3.40.50.20">
    <property type="match status" value="1"/>
</dbReference>
<proteinExistence type="predicted"/>
<accession>A0A0W8F2Y0</accession>
<evidence type="ECO:0000259" key="1">
    <source>
        <dbReference type="PROSITE" id="PS50975"/>
    </source>
</evidence>
<sequence length="290" mass="32306">MSRLGIFVDRKTLSNAEQLHALIRCRDTAESLGHAAEFLFPADIRKIPRMDALFIRARTDPLNVTYVAARIAQSHGIPVIDDPDSIRICSDKVNMYAHLQRSGVRIPATLFFSKREISPGRVREIFAELGAPLILKEPSTSFSLRVEKVADPAAFLRVARRFIRMSDWIVAQQFIESRFDWRVGVLDGELLYVCKYTIPETGFKIQDQVNGHTVYCDVKSIPAQEAPAQVIELGIDAARAIGDGLYGVDLKTSNGDCCVIEVNDNPSLEGGEDQCYPAVYERIITHLLGA</sequence>
<dbReference type="GO" id="GO:0009432">
    <property type="term" value="P:SOS response"/>
    <property type="evidence" value="ECO:0007669"/>
    <property type="project" value="TreeGrafter"/>
</dbReference>
<dbReference type="Pfam" id="PF08443">
    <property type="entry name" value="RimK"/>
    <property type="match status" value="1"/>
</dbReference>
<dbReference type="AlphaFoldDB" id="A0A0W8F2Y0"/>
<name>A0A0W8F2Y0_9ZZZZ</name>